<dbReference type="Proteomes" id="UP000195569">
    <property type="component" value="Unassembled WGS sequence"/>
</dbReference>
<proteinExistence type="predicted"/>
<reference evidence="2" key="1">
    <citation type="submission" date="2016-12" db="EMBL/GenBank/DDBJ databases">
        <authorList>
            <person name="Moulin L."/>
        </authorList>
    </citation>
    <scope>NUCLEOTIDE SEQUENCE [LARGE SCALE GENOMIC DNA]</scope>
    <source>
        <strain evidence="2">STM 7183</strain>
    </source>
</reference>
<sequence length="113" mass="12192">MDISRLQIHRMLIKPAEAGTSVAVRPSDRGRGHKQAQIGELASAAEAIRMVTVRLKSTIPNTVRRPTWKSNGLKISSLLRSTRAFPEPLNFVMSRSPGSAAESSHSSNGSALT</sequence>
<evidence type="ECO:0000313" key="3">
    <source>
        <dbReference type="Proteomes" id="UP000195569"/>
    </source>
</evidence>
<name>A0A1N7RR08_9BURK</name>
<accession>A0A1N7RR08</accession>
<feature type="region of interest" description="Disordered" evidence="1">
    <location>
        <begin position="93"/>
        <end position="113"/>
    </location>
</feature>
<gene>
    <name evidence="2" type="ORF">BN2476_120010</name>
</gene>
<feature type="compositionally biased region" description="Low complexity" evidence="1">
    <location>
        <begin position="94"/>
        <end position="113"/>
    </location>
</feature>
<comment type="caution">
    <text evidence="2">The sequence shown here is derived from an EMBL/GenBank/DDBJ whole genome shotgun (WGS) entry which is preliminary data.</text>
</comment>
<evidence type="ECO:0000313" key="2">
    <source>
        <dbReference type="EMBL" id="SIT37506.1"/>
    </source>
</evidence>
<organism evidence="2 3">
    <name type="scientific">Paraburkholderia piptadeniae</name>
    <dbReference type="NCBI Taxonomy" id="1701573"/>
    <lineage>
        <taxon>Bacteria</taxon>
        <taxon>Pseudomonadati</taxon>
        <taxon>Pseudomonadota</taxon>
        <taxon>Betaproteobacteria</taxon>
        <taxon>Burkholderiales</taxon>
        <taxon>Burkholderiaceae</taxon>
        <taxon>Paraburkholderia</taxon>
    </lineage>
</organism>
<dbReference type="EMBL" id="CYGY02000012">
    <property type="protein sequence ID" value="SIT37506.1"/>
    <property type="molecule type" value="Genomic_DNA"/>
</dbReference>
<evidence type="ECO:0000256" key="1">
    <source>
        <dbReference type="SAM" id="MobiDB-lite"/>
    </source>
</evidence>
<keyword evidence="3" id="KW-1185">Reference proteome</keyword>
<dbReference type="AlphaFoldDB" id="A0A1N7RR08"/>
<protein>
    <submittedName>
        <fullName evidence="2">Uncharacterized protein</fullName>
    </submittedName>
</protein>